<dbReference type="GO" id="GO:0005886">
    <property type="term" value="C:plasma membrane"/>
    <property type="evidence" value="ECO:0007669"/>
    <property type="project" value="TreeGrafter"/>
</dbReference>
<feature type="transmembrane region" description="Helical" evidence="2">
    <location>
        <begin position="469"/>
        <end position="491"/>
    </location>
</feature>
<organism evidence="3 4">
    <name type="scientific">Spirosoma sordidisoli</name>
    <dbReference type="NCBI Taxonomy" id="2502893"/>
    <lineage>
        <taxon>Bacteria</taxon>
        <taxon>Pseudomonadati</taxon>
        <taxon>Bacteroidota</taxon>
        <taxon>Cytophagia</taxon>
        <taxon>Cytophagales</taxon>
        <taxon>Cytophagaceae</taxon>
        <taxon>Spirosoma</taxon>
    </lineage>
</organism>
<dbReference type="InterPro" id="IPR050445">
    <property type="entry name" value="Bact_polysacc_biosynth/exp"/>
</dbReference>
<dbReference type="InterPro" id="IPR027417">
    <property type="entry name" value="P-loop_NTPase"/>
</dbReference>
<dbReference type="SUPFAM" id="SSF52540">
    <property type="entry name" value="P-loop containing nucleoside triphosphate hydrolases"/>
    <property type="match status" value="1"/>
</dbReference>
<dbReference type="GO" id="GO:0004713">
    <property type="term" value="F:protein tyrosine kinase activity"/>
    <property type="evidence" value="ECO:0007669"/>
    <property type="project" value="TreeGrafter"/>
</dbReference>
<dbReference type="PANTHER" id="PTHR32309:SF13">
    <property type="entry name" value="FERRIC ENTEROBACTIN TRANSPORT PROTEIN FEPE"/>
    <property type="match status" value="1"/>
</dbReference>
<keyword evidence="4" id="KW-1185">Reference proteome</keyword>
<sequence length="729" mass="82157">MNISVFLRLLKQHLPLFVLIPCITAGTAWYATRNEPKVYKSEATLYTGLASGYSLLSDKQAAYGDRSASAFDNLLTTLYSKETMLQVGIHLLADHLRLQQPDSLVLGAGGFQQLQQAVPPSLRYQLPLEGDPALLITALDSLSKAQMTNPIKDLLLTSNSYYSLRHLTETLKATARKATNDILLMEYESDDPAVAQRTLRYAIDMLNERYSLFKTSETNSVVGYYEGKLAKAKQNLDEAEGRLRAFNIQHKVLDFDSESKNVSASKELLSTEYNQELMRRDAAKAAIDALDRRMGQQGSVRSANTDLSLKQKKLADAENQLANARAYNQPRHIITRLQAAVTQASEELKLSAQKYDAAASAPDALPAQSMANDRMTKILEYEESNARLRTYKKRMDEYQAKLSEYSPLGTQLRQLQRELAVAEKEYLDLLQNVDQSRMRRQDVKIGGTLEVLDAPYFPLLPQAAKRWQLVAIGFGVGLFLALVLTALRFWLDKKIHSPDQAEQMVGMPVTAVFPTVSKPNVYSKVTWASRSMFERLFNAIHIEITQATSSPYPPIITLFSIRPKQGKSWVANGLAQLYNDADQQVAYCYPRQKGNEQREIRNGITFFPYTIRPDFMNVTDISYLLDASQDFDATRYDRILLELPSLIDHQIPVFLLKRSALSLLVIDANTAWTRAEKQLLSLYARVTNQPMLLILNRVGGNYMDVPGRNDAKLAPIQSENSLHTQRNMT</sequence>
<reference evidence="3 4" key="1">
    <citation type="submission" date="2019-01" db="EMBL/GenBank/DDBJ databases">
        <title>Spirosoma flava sp. nov., a propanil-degrading bacterium isolated from herbicide-contaminated soil.</title>
        <authorList>
            <person name="Zhang L."/>
            <person name="Jiang J.-D."/>
        </authorList>
    </citation>
    <scope>NUCLEOTIDE SEQUENCE [LARGE SCALE GENOMIC DNA]</scope>
    <source>
        <strain evidence="3 4">TY50</strain>
    </source>
</reference>
<gene>
    <name evidence="3" type="ORF">EQG79_08535</name>
</gene>
<feature type="coiled-coil region" evidence="1">
    <location>
        <begin position="300"/>
        <end position="327"/>
    </location>
</feature>
<dbReference type="Gene3D" id="3.40.50.300">
    <property type="entry name" value="P-loop containing nucleotide triphosphate hydrolases"/>
    <property type="match status" value="1"/>
</dbReference>
<evidence type="ECO:0000256" key="1">
    <source>
        <dbReference type="SAM" id="Coils"/>
    </source>
</evidence>
<dbReference type="EMBL" id="SBLB01000001">
    <property type="protein sequence ID" value="RYC72146.1"/>
    <property type="molecule type" value="Genomic_DNA"/>
</dbReference>
<dbReference type="PANTHER" id="PTHR32309">
    <property type="entry name" value="TYROSINE-PROTEIN KINASE"/>
    <property type="match status" value="1"/>
</dbReference>
<dbReference type="Proteomes" id="UP000290407">
    <property type="component" value="Unassembled WGS sequence"/>
</dbReference>
<feature type="coiled-coil region" evidence="1">
    <location>
        <begin position="222"/>
        <end position="249"/>
    </location>
</feature>
<evidence type="ECO:0000313" key="3">
    <source>
        <dbReference type="EMBL" id="RYC72146.1"/>
    </source>
</evidence>
<feature type="coiled-coil region" evidence="1">
    <location>
        <begin position="381"/>
        <end position="432"/>
    </location>
</feature>
<dbReference type="RefSeq" id="WP_077923485.1">
    <property type="nucleotide sequence ID" value="NZ_SBLB01000001.1"/>
</dbReference>
<keyword evidence="1" id="KW-0175">Coiled coil</keyword>
<evidence type="ECO:0000256" key="2">
    <source>
        <dbReference type="SAM" id="Phobius"/>
    </source>
</evidence>
<proteinExistence type="predicted"/>
<evidence type="ECO:0000313" key="4">
    <source>
        <dbReference type="Proteomes" id="UP000290407"/>
    </source>
</evidence>
<keyword evidence="2" id="KW-1133">Transmembrane helix</keyword>
<protein>
    <submittedName>
        <fullName evidence="3">Lipopolysaccharide biosynthesis protein</fullName>
    </submittedName>
</protein>
<keyword evidence="2" id="KW-0472">Membrane</keyword>
<comment type="caution">
    <text evidence="3">The sequence shown here is derived from an EMBL/GenBank/DDBJ whole genome shotgun (WGS) entry which is preliminary data.</text>
</comment>
<dbReference type="AlphaFoldDB" id="A0A4Q2URP9"/>
<name>A0A4Q2URP9_9BACT</name>
<keyword evidence="2" id="KW-0812">Transmembrane</keyword>
<accession>A0A4Q2URP9</accession>